<feature type="signal peptide" evidence="5">
    <location>
        <begin position="1"/>
        <end position="23"/>
    </location>
</feature>
<dbReference type="PANTHER" id="PTHR11475:SF134">
    <property type="entry name" value="LD42267P"/>
    <property type="match status" value="1"/>
</dbReference>
<keyword evidence="4" id="KW-0408">Iron</keyword>
<feature type="chain" id="PRO_5026144762" evidence="5">
    <location>
        <begin position="24"/>
        <end position="652"/>
    </location>
</feature>
<sequence length="652" mass="74519">MWLPWRALLAVCLLLCHVQVASPGHQHCHNMEPVMYGPPDLVMSRTTGAIKFKPLPLIQEHRKICEETKSNRRYRTADGTCNHAFNLGAANTPLNRMLPPEYDDLNNSPRKKGVHGFELPAPTDISRLMHRPQNDFDGRTVLLMQWGQFIDHDFAQSPVEVPEGLKEGDPYCCLPNVKDREGVCMPIYLHQGDTRFRHTCMEFMRSVPAKNQHGYNIFPREQINVLTSFIDGSPIYGSNLEVQKKVRCLQQSKSAFLKMNSTTGLLPESDEGDCMHEPGQYCFLAGDRRVNEQPGLGVLHTLLNKLHNRIASKLKDKLRNADPEIVFQETRKVVIAIIQNIHYGEWLPQILSDSVMRKYDLHTGRRVAYSGSVDPRILNSFSTAAFRFGHSLIPEHYVVNGKAVRLRKTFNNPALVFDNFKGMLKALMEPGAESQKIDSHIVEEVTRHLFEPEDQVENAPSRGLDLVAFNIQRGRDHGLPPYNKYRQHCGLPPITDFYNFTANSSVGQQLSSLYNSVDDIDLFTGALLEDPEEFGKVGPTFGCIMAVQFHALKFGDRFYFETCRHLEGFTDGQLASLRKVTMAHVMCFFSEQPLFDSLQERCFESPSRINRNVDCGRLRRHFLDWSQWEEVYSPNPKPSTNLFPWDFTDWGF</sequence>
<keyword evidence="4" id="KW-0479">Metal-binding</keyword>
<protein>
    <submittedName>
        <fullName evidence="6">Capsule gland specific secretory protein</fullName>
    </submittedName>
</protein>
<dbReference type="GO" id="GO:0020037">
    <property type="term" value="F:heme binding"/>
    <property type="evidence" value="ECO:0007669"/>
    <property type="project" value="InterPro"/>
</dbReference>
<dbReference type="EMBL" id="MN327990">
    <property type="protein sequence ID" value="QIQ54711.1"/>
    <property type="molecule type" value="mRNA"/>
</dbReference>
<accession>A0A6G9KRJ6</accession>
<dbReference type="AlphaFoldDB" id="A0A6G9KRJ6"/>
<evidence type="ECO:0000256" key="3">
    <source>
        <dbReference type="ARBA" id="ARBA00022729"/>
    </source>
</evidence>
<dbReference type="PROSITE" id="PS50292">
    <property type="entry name" value="PEROXIDASE_3"/>
    <property type="match status" value="1"/>
</dbReference>
<dbReference type="Pfam" id="PF03098">
    <property type="entry name" value="An_peroxidase"/>
    <property type="match status" value="1"/>
</dbReference>
<feature type="binding site" description="axial binding residue" evidence="4">
    <location>
        <position position="390"/>
    </location>
    <ligand>
        <name>heme b</name>
        <dbReference type="ChEBI" id="CHEBI:60344"/>
    </ligand>
    <ligandPart>
        <name>Fe</name>
        <dbReference type="ChEBI" id="CHEBI:18248"/>
    </ligandPart>
</feature>
<organism evidence="6">
    <name type="scientific">Reishia bronni</name>
    <dbReference type="NCBI Taxonomy" id="578817"/>
    <lineage>
        <taxon>Eukaryota</taxon>
        <taxon>Metazoa</taxon>
        <taxon>Spiralia</taxon>
        <taxon>Lophotrochozoa</taxon>
        <taxon>Mollusca</taxon>
        <taxon>Gastropoda</taxon>
        <taxon>Caenogastropoda</taxon>
        <taxon>Neogastropoda</taxon>
        <taxon>Muricoidea</taxon>
        <taxon>Muricidae</taxon>
        <taxon>Reishia</taxon>
    </lineage>
</organism>
<dbReference type="InterPro" id="IPR010255">
    <property type="entry name" value="Haem_peroxidase_sf"/>
</dbReference>
<evidence type="ECO:0000256" key="1">
    <source>
        <dbReference type="ARBA" id="ARBA00004613"/>
    </source>
</evidence>
<dbReference type="GO" id="GO:0005576">
    <property type="term" value="C:extracellular region"/>
    <property type="evidence" value="ECO:0007669"/>
    <property type="project" value="UniProtKB-SubCell"/>
</dbReference>
<keyword evidence="4" id="KW-0349">Heme</keyword>
<dbReference type="CDD" id="cd09823">
    <property type="entry name" value="peroxinectin_like"/>
    <property type="match status" value="1"/>
</dbReference>
<dbReference type="GO" id="GO:0006979">
    <property type="term" value="P:response to oxidative stress"/>
    <property type="evidence" value="ECO:0007669"/>
    <property type="project" value="InterPro"/>
</dbReference>
<comment type="subcellular location">
    <subcellularLocation>
        <location evidence="1">Secreted</location>
    </subcellularLocation>
</comment>
<keyword evidence="3 5" id="KW-0732">Signal</keyword>
<dbReference type="InterPro" id="IPR019791">
    <property type="entry name" value="Haem_peroxidase_animal"/>
</dbReference>
<dbReference type="Gene3D" id="1.10.640.10">
    <property type="entry name" value="Haem peroxidase domain superfamily, animal type"/>
    <property type="match status" value="1"/>
</dbReference>
<dbReference type="GO" id="GO:0004601">
    <property type="term" value="F:peroxidase activity"/>
    <property type="evidence" value="ECO:0007669"/>
    <property type="project" value="InterPro"/>
</dbReference>
<keyword evidence="2" id="KW-0964">Secreted</keyword>
<dbReference type="GO" id="GO:0046872">
    <property type="term" value="F:metal ion binding"/>
    <property type="evidence" value="ECO:0007669"/>
    <property type="project" value="UniProtKB-KW"/>
</dbReference>
<evidence type="ECO:0000256" key="5">
    <source>
        <dbReference type="SAM" id="SignalP"/>
    </source>
</evidence>
<name>A0A6G9KRJ6_9CAEN</name>
<dbReference type="PRINTS" id="PR00457">
    <property type="entry name" value="ANPEROXIDASE"/>
</dbReference>
<dbReference type="InterPro" id="IPR037120">
    <property type="entry name" value="Haem_peroxidase_sf_animal"/>
</dbReference>
<dbReference type="PANTHER" id="PTHR11475">
    <property type="entry name" value="OXIDASE/PEROXIDASE"/>
    <property type="match status" value="1"/>
</dbReference>
<evidence type="ECO:0000256" key="2">
    <source>
        <dbReference type="ARBA" id="ARBA00022525"/>
    </source>
</evidence>
<dbReference type="SUPFAM" id="SSF48113">
    <property type="entry name" value="Heme-dependent peroxidases"/>
    <property type="match status" value="1"/>
</dbReference>
<proteinExistence type="evidence at transcript level"/>
<evidence type="ECO:0000313" key="6">
    <source>
        <dbReference type="EMBL" id="QIQ54711.1"/>
    </source>
</evidence>
<evidence type="ECO:0000256" key="4">
    <source>
        <dbReference type="PIRSR" id="PIRSR619791-2"/>
    </source>
</evidence>
<reference evidence="6" key="1">
    <citation type="submission" date="2019-08" db="EMBL/GenBank/DDBJ databases">
        <title>Towards understanding the formation of egg capsule of the carnivore snail Thais (Reishia) bronni: a transcriptomic approach.</title>
        <authorList>
            <person name="Wong Y.H."/>
            <person name="Okano K."/>
        </authorList>
    </citation>
    <scope>NUCLEOTIDE SEQUENCE</scope>
</reference>
<dbReference type="FunFam" id="1.10.640.10:FF:000003">
    <property type="entry name" value="chorion peroxidase"/>
    <property type="match status" value="1"/>
</dbReference>